<evidence type="ECO:0000313" key="3">
    <source>
        <dbReference type="Proteomes" id="UP000017246"/>
    </source>
</evidence>
<dbReference type="STRING" id="6211.A0A068Y5V5"/>
<dbReference type="Proteomes" id="UP000017246">
    <property type="component" value="Unassembled WGS sequence"/>
</dbReference>
<sequence length="190" mass="20579">MMTEFTLHKSQSDIAKTSPNPGVNAKGDETLNKKEPTPESQSSDDGLLSSVTPLRDSCCTLNLRRSEGSSSNILNTEDESDVESGSCDSTTCLASLSLANDQPSSQQPSKSTSDLVIPSGTSDAASNMNSEIEETGQLLTSLEIKGMVESDEKSEDKDEEEDDDEEEEEEQTDINDAEESYTIESFEDDE</sequence>
<feature type="compositionally biased region" description="Polar residues" evidence="1">
    <location>
        <begin position="12"/>
        <end position="21"/>
    </location>
</feature>
<dbReference type="AlphaFoldDB" id="A0A068Y5V5"/>
<evidence type="ECO:0000256" key="1">
    <source>
        <dbReference type="SAM" id="MobiDB-lite"/>
    </source>
</evidence>
<name>A0A068Y5V5_ECHMU</name>
<feature type="compositionally biased region" description="Polar residues" evidence="1">
    <location>
        <begin position="38"/>
        <end position="52"/>
    </location>
</feature>
<gene>
    <name evidence="2" type="ORF">EmuJ_000774800</name>
</gene>
<reference evidence="2" key="2">
    <citation type="submission" date="2015-11" db="EMBL/GenBank/DDBJ databases">
        <authorList>
            <person name="Zhang Y."/>
            <person name="Guo Z."/>
        </authorList>
    </citation>
    <scope>NUCLEOTIDE SEQUENCE</scope>
</reference>
<feature type="compositionally biased region" description="Polar residues" evidence="1">
    <location>
        <begin position="110"/>
        <end position="130"/>
    </location>
</feature>
<feature type="compositionally biased region" description="Basic and acidic residues" evidence="1">
    <location>
        <begin position="1"/>
        <end position="11"/>
    </location>
</feature>
<accession>A0A068Y5V5</accession>
<proteinExistence type="predicted"/>
<feature type="compositionally biased region" description="Polar residues" evidence="1">
    <location>
        <begin position="86"/>
        <end position="101"/>
    </location>
</feature>
<protein>
    <submittedName>
        <fullName evidence="2">Uncharacterized protein</fullName>
    </submittedName>
</protein>
<feature type="region of interest" description="Disordered" evidence="1">
    <location>
        <begin position="1"/>
        <end position="190"/>
    </location>
</feature>
<feature type="compositionally biased region" description="Basic and acidic residues" evidence="1">
    <location>
        <begin position="26"/>
        <end position="37"/>
    </location>
</feature>
<organism evidence="2 3">
    <name type="scientific">Echinococcus multilocularis</name>
    <name type="common">Fox tapeworm</name>
    <dbReference type="NCBI Taxonomy" id="6211"/>
    <lineage>
        <taxon>Eukaryota</taxon>
        <taxon>Metazoa</taxon>
        <taxon>Spiralia</taxon>
        <taxon>Lophotrochozoa</taxon>
        <taxon>Platyhelminthes</taxon>
        <taxon>Cestoda</taxon>
        <taxon>Eucestoda</taxon>
        <taxon>Cyclophyllidea</taxon>
        <taxon>Taeniidae</taxon>
        <taxon>Echinococcus</taxon>
    </lineage>
</organism>
<feature type="compositionally biased region" description="Acidic residues" evidence="1">
    <location>
        <begin position="157"/>
        <end position="190"/>
    </location>
</feature>
<dbReference type="EMBL" id="LN902841">
    <property type="protein sequence ID" value="CDS40181.1"/>
    <property type="molecule type" value="Genomic_DNA"/>
</dbReference>
<keyword evidence="3" id="KW-1185">Reference proteome</keyword>
<reference evidence="2" key="1">
    <citation type="journal article" date="2013" name="Nature">
        <title>The genomes of four tapeworm species reveal adaptations to parasitism.</title>
        <authorList>
            <person name="Tsai I.J."/>
            <person name="Zarowiecki M."/>
            <person name="Holroyd N."/>
            <person name="Garciarrubio A."/>
            <person name="Sanchez-Flores A."/>
            <person name="Brooks K.L."/>
            <person name="Tracey A."/>
            <person name="Bobes R.J."/>
            <person name="Fragoso G."/>
            <person name="Sciutto E."/>
            <person name="Aslett M."/>
            <person name="Beasley H."/>
            <person name="Bennett H.M."/>
            <person name="Cai J."/>
            <person name="Camicia F."/>
            <person name="Clark R."/>
            <person name="Cucher M."/>
            <person name="De Silva N."/>
            <person name="Day T.A."/>
            <person name="Deplazes P."/>
            <person name="Estrada K."/>
            <person name="Fernandez C."/>
            <person name="Holland P.W."/>
            <person name="Hou J."/>
            <person name="Hu S."/>
            <person name="Huckvale T."/>
            <person name="Hung S.S."/>
            <person name="Kamenetzky L."/>
            <person name="Keane J.A."/>
            <person name="Kiss F."/>
            <person name="Koziol U."/>
            <person name="Lambert O."/>
            <person name="Liu K."/>
            <person name="Luo X."/>
            <person name="Luo Y."/>
            <person name="Macchiaroli N."/>
            <person name="Nichol S."/>
            <person name="Paps J."/>
            <person name="Parkinson J."/>
            <person name="Pouchkina-Stantcheva N."/>
            <person name="Riddiford N."/>
            <person name="Rosenzvit M."/>
            <person name="Salinas G."/>
            <person name="Wasmuth J.D."/>
            <person name="Zamanian M."/>
            <person name="Zheng Y."/>
            <person name="Cai X."/>
            <person name="Soberon X."/>
            <person name="Olson P.D."/>
            <person name="Laclette J.P."/>
            <person name="Brehm K."/>
            <person name="Berriman M."/>
            <person name="Garciarrubio A."/>
            <person name="Bobes R.J."/>
            <person name="Fragoso G."/>
            <person name="Sanchez-Flores A."/>
            <person name="Estrada K."/>
            <person name="Cevallos M.A."/>
            <person name="Morett E."/>
            <person name="Gonzalez V."/>
            <person name="Portillo T."/>
            <person name="Ochoa-Leyva A."/>
            <person name="Jose M.V."/>
            <person name="Sciutto E."/>
            <person name="Landa A."/>
            <person name="Jimenez L."/>
            <person name="Valdes V."/>
            <person name="Carrero J.C."/>
            <person name="Larralde C."/>
            <person name="Morales-Montor J."/>
            <person name="Limon-Lason J."/>
            <person name="Soberon X."/>
            <person name="Laclette J.P."/>
        </authorList>
    </citation>
    <scope>NUCLEOTIDE SEQUENCE [LARGE SCALE GENOMIC DNA]</scope>
</reference>
<feature type="compositionally biased region" description="Basic and acidic residues" evidence="1">
    <location>
        <begin position="146"/>
        <end position="156"/>
    </location>
</feature>
<evidence type="ECO:0000313" key="2">
    <source>
        <dbReference type="EMBL" id="CDS40181.1"/>
    </source>
</evidence>